<dbReference type="RefSeq" id="WP_209870809.1">
    <property type="nucleotide sequence ID" value="NZ_JAGGLV010000003.1"/>
</dbReference>
<proteinExistence type="predicted"/>
<keyword evidence="1" id="KW-0812">Transmembrane</keyword>
<gene>
    <name evidence="2" type="ORF">J2Z70_001386</name>
</gene>
<keyword evidence="3" id="KW-1185">Reference proteome</keyword>
<reference evidence="2 3" key="1">
    <citation type="submission" date="2021-03" db="EMBL/GenBank/DDBJ databases">
        <title>Genomic Encyclopedia of Type Strains, Phase IV (KMG-IV): sequencing the most valuable type-strain genomes for metagenomic binning, comparative biology and taxonomic classification.</title>
        <authorList>
            <person name="Goeker M."/>
        </authorList>
    </citation>
    <scope>NUCLEOTIDE SEQUENCE [LARGE SCALE GENOMIC DNA]</scope>
    <source>
        <strain evidence="2 3">DSM 101953</strain>
    </source>
</reference>
<organism evidence="2 3">
    <name type="scientific">Paenibacillus silagei</name>
    <dbReference type="NCBI Taxonomy" id="1670801"/>
    <lineage>
        <taxon>Bacteria</taxon>
        <taxon>Bacillati</taxon>
        <taxon>Bacillota</taxon>
        <taxon>Bacilli</taxon>
        <taxon>Bacillales</taxon>
        <taxon>Paenibacillaceae</taxon>
        <taxon>Paenibacillus</taxon>
    </lineage>
</organism>
<evidence type="ECO:0000313" key="3">
    <source>
        <dbReference type="Proteomes" id="UP000773462"/>
    </source>
</evidence>
<accession>A0ABS4NMG7</accession>
<name>A0ABS4NMG7_9BACL</name>
<comment type="caution">
    <text evidence="2">The sequence shown here is derived from an EMBL/GenBank/DDBJ whole genome shotgun (WGS) entry which is preliminary data.</text>
</comment>
<keyword evidence="1" id="KW-1133">Transmembrane helix</keyword>
<evidence type="ECO:0000256" key="1">
    <source>
        <dbReference type="SAM" id="Phobius"/>
    </source>
</evidence>
<dbReference type="EMBL" id="JAGGLV010000003">
    <property type="protein sequence ID" value="MBP2111245.1"/>
    <property type="molecule type" value="Genomic_DNA"/>
</dbReference>
<evidence type="ECO:0008006" key="4">
    <source>
        <dbReference type="Google" id="ProtNLM"/>
    </source>
</evidence>
<dbReference type="Proteomes" id="UP000773462">
    <property type="component" value="Unassembled WGS sequence"/>
</dbReference>
<feature type="transmembrane region" description="Helical" evidence="1">
    <location>
        <begin position="33"/>
        <end position="53"/>
    </location>
</feature>
<evidence type="ECO:0000313" key="2">
    <source>
        <dbReference type="EMBL" id="MBP2111245.1"/>
    </source>
</evidence>
<feature type="transmembrane region" description="Helical" evidence="1">
    <location>
        <begin position="6"/>
        <end position="21"/>
    </location>
</feature>
<keyword evidence="1" id="KW-0472">Membrane</keyword>
<protein>
    <recommendedName>
        <fullName evidence="4">DUF3953 domain-containing protein</fullName>
    </recommendedName>
</protein>
<sequence>MKIAMTLSILLLSCGIIIFEFRGSKDKKARKVIAGITFTAAGLTILLLFQPGLPGPTELVKLLFGRIDLIMK</sequence>